<dbReference type="AlphaFoldDB" id="A0A2P4YM59"/>
<feature type="domain" description="HTH CENPB-type" evidence="2">
    <location>
        <begin position="21"/>
        <end position="52"/>
    </location>
</feature>
<keyword evidence="4" id="KW-1185">Reference proteome</keyword>
<evidence type="ECO:0000259" key="2">
    <source>
        <dbReference type="Pfam" id="PF03221"/>
    </source>
</evidence>
<sequence length="136" mass="15421">MKDSNKKKARPEGVCPRLPDEVKDNLVVWVNDLRKEGVPISHSMLRLEALALSITRAYSWGAILMRAPDRSVMAKWIREEWDALSSDLIARGYNKCYRNLCDKSDVVAAAFIACLEQQCVLDREVGEVESDDDIHT</sequence>
<comment type="caution">
    <text evidence="3">The sequence shown here is derived from an EMBL/GenBank/DDBJ whole genome shotgun (WGS) entry which is preliminary data.</text>
</comment>
<keyword evidence="1" id="KW-0238">DNA-binding</keyword>
<accession>A0A2P4YM59</accession>
<gene>
    <name evidence="3" type="ORF">PHPALM_3528</name>
</gene>
<evidence type="ECO:0000313" key="4">
    <source>
        <dbReference type="Proteomes" id="UP000237271"/>
    </source>
</evidence>
<dbReference type="GO" id="GO:0003677">
    <property type="term" value="F:DNA binding"/>
    <property type="evidence" value="ECO:0007669"/>
    <property type="project" value="UniProtKB-KW"/>
</dbReference>
<name>A0A2P4YM59_9STRA</name>
<evidence type="ECO:0000256" key="1">
    <source>
        <dbReference type="ARBA" id="ARBA00023125"/>
    </source>
</evidence>
<dbReference type="Proteomes" id="UP000237271">
    <property type="component" value="Unassembled WGS sequence"/>
</dbReference>
<proteinExistence type="predicted"/>
<organism evidence="3 4">
    <name type="scientific">Phytophthora palmivora</name>
    <dbReference type="NCBI Taxonomy" id="4796"/>
    <lineage>
        <taxon>Eukaryota</taxon>
        <taxon>Sar</taxon>
        <taxon>Stramenopiles</taxon>
        <taxon>Oomycota</taxon>
        <taxon>Peronosporomycetes</taxon>
        <taxon>Peronosporales</taxon>
        <taxon>Peronosporaceae</taxon>
        <taxon>Phytophthora</taxon>
    </lineage>
</organism>
<reference evidence="3 4" key="1">
    <citation type="journal article" date="2017" name="Genome Biol. Evol.">
        <title>Phytophthora megakarya and P. palmivora, closely related causal agents of cacao black pod rot, underwent increases in genome sizes and gene numbers by different mechanisms.</title>
        <authorList>
            <person name="Ali S.S."/>
            <person name="Shao J."/>
            <person name="Lary D.J."/>
            <person name="Kronmiller B."/>
            <person name="Shen D."/>
            <person name="Strem M.D."/>
            <person name="Amoako-Attah I."/>
            <person name="Akrofi A.Y."/>
            <person name="Begoude B.A."/>
            <person name="Ten Hoopen G.M."/>
            <person name="Coulibaly K."/>
            <person name="Kebe B.I."/>
            <person name="Melnick R.L."/>
            <person name="Guiltinan M.J."/>
            <person name="Tyler B.M."/>
            <person name="Meinhardt L.W."/>
            <person name="Bailey B.A."/>
        </authorList>
    </citation>
    <scope>NUCLEOTIDE SEQUENCE [LARGE SCALE GENOMIC DNA]</scope>
    <source>
        <strain evidence="4">sbr112.9</strain>
    </source>
</reference>
<evidence type="ECO:0000313" key="3">
    <source>
        <dbReference type="EMBL" id="POM78894.1"/>
    </source>
</evidence>
<dbReference type="InterPro" id="IPR006600">
    <property type="entry name" value="HTH_CenpB_DNA-bd_dom"/>
</dbReference>
<dbReference type="EMBL" id="NCKW01001882">
    <property type="protein sequence ID" value="POM78894.1"/>
    <property type="molecule type" value="Genomic_DNA"/>
</dbReference>
<protein>
    <recommendedName>
        <fullName evidence="2">HTH CENPB-type domain-containing protein</fullName>
    </recommendedName>
</protein>
<dbReference type="Pfam" id="PF03221">
    <property type="entry name" value="HTH_Tnp_Tc5"/>
    <property type="match status" value="1"/>
</dbReference>
<dbReference type="OrthoDB" id="63522at2759"/>